<accession>A0A8I0A7R5</accession>
<name>A0A8I0A7R5_9CLOT</name>
<dbReference type="EMBL" id="JACOOQ010000005">
    <property type="protein sequence ID" value="MBC5639722.1"/>
    <property type="molecule type" value="Genomic_DNA"/>
</dbReference>
<proteinExistence type="predicted"/>
<dbReference type="Proteomes" id="UP000662088">
    <property type="component" value="Unassembled WGS sequence"/>
</dbReference>
<comment type="caution">
    <text evidence="1">The sequence shown here is derived from an EMBL/GenBank/DDBJ whole genome shotgun (WGS) entry which is preliminary data.</text>
</comment>
<evidence type="ECO:0000313" key="2">
    <source>
        <dbReference type="Proteomes" id="UP000662088"/>
    </source>
</evidence>
<organism evidence="1 2">
    <name type="scientific">Clostridium lentum</name>
    <dbReference type="NCBI Taxonomy" id="2763037"/>
    <lineage>
        <taxon>Bacteria</taxon>
        <taxon>Bacillati</taxon>
        <taxon>Bacillota</taxon>
        <taxon>Clostridia</taxon>
        <taxon>Eubacteriales</taxon>
        <taxon>Clostridiaceae</taxon>
        <taxon>Clostridium</taxon>
    </lineage>
</organism>
<dbReference type="AlphaFoldDB" id="A0A8I0A7R5"/>
<dbReference type="RefSeq" id="WP_022211365.1">
    <property type="nucleotide sequence ID" value="NZ_JACOOQ010000005.1"/>
</dbReference>
<keyword evidence="2" id="KW-1185">Reference proteome</keyword>
<gene>
    <name evidence="1" type="ORF">H8R92_04615</name>
</gene>
<sequence length="174" mass="20129">MDKIKFNSLSEVKKVNYILELNKKISLNEISTLLGIKKSSIKSLMGKYDYTFNGKNFLKHKEVLKSPKTSMAQPSSPADRLYALEMRIFELETITRNINCDLQNHKQNHQNNNPTLPTTSSSQKKIVLKDSIIDTLNIFLKKHPDLSEDDVINKAISEYIENYHRLVIYNKKTI</sequence>
<reference evidence="1" key="1">
    <citation type="submission" date="2020-08" db="EMBL/GenBank/DDBJ databases">
        <title>Genome public.</title>
        <authorList>
            <person name="Liu C."/>
            <person name="Sun Q."/>
        </authorList>
    </citation>
    <scope>NUCLEOTIDE SEQUENCE</scope>
    <source>
        <strain evidence="1">NSJ-42</strain>
    </source>
</reference>
<protein>
    <submittedName>
        <fullName evidence="1">Uncharacterized protein</fullName>
    </submittedName>
</protein>
<evidence type="ECO:0000313" key="1">
    <source>
        <dbReference type="EMBL" id="MBC5639722.1"/>
    </source>
</evidence>